<reference evidence="2 3" key="1">
    <citation type="journal article" date="2005" name="J. Bacteriol.">
        <title>Insights into genome plasticity and pathogenicity of the plant pathogenic Bacterium Xanthomonas campestris pv. vesicatoria revealed by the complete genome sequence.</title>
        <authorList>
            <person name="Thieme F."/>
            <person name="Koebnik R."/>
            <person name="Bekel T."/>
            <person name="Berger C."/>
            <person name="Boch J."/>
            <person name="Buettner D."/>
            <person name="Caldana C."/>
            <person name="Gaigalat L."/>
            <person name="Goesmann A."/>
            <person name="Kay S."/>
            <person name="Kirchner O."/>
            <person name="Lanz C."/>
            <person name="Linke B."/>
            <person name="McHardy A.C."/>
            <person name="Meyer F."/>
            <person name="Mittenhuber G."/>
            <person name="Nies D.H."/>
            <person name="Niesbach-Kloesgen U."/>
            <person name="Patschkowski T."/>
            <person name="Rueckert C."/>
            <person name="Rupp O."/>
            <person name="Schneicker S."/>
            <person name="Schuster S.C."/>
            <person name="Vorhoelter F.J."/>
            <person name="Weber E."/>
            <person name="Puehler A."/>
            <person name="Bonas U."/>
            <person name="Bartels D."/>
            <person name="Kaiser O."/>
        </authorList>
    </citation>
    <scope>NUCLEOTIDE SEQUENCE [LARGE SCALE GENOMIC DNA]</scope>
    <source>
        <strain evidence="2 3">85-10</strain>
    </source>
</reference>
<evidence type="ECO:0000256" key="1">
    <source>
        <dbReference type="SAM" id="MobiDB-lite"/>
    </source>
</evidence>
<feature type="region of interest" description="Disordered" evidence="1">
    <location>
        <begin position="1"/>
        <end position="25"/>
    </location>
</feature>
<name>Q3BXV8_XANE5</name>
<dbReference type="AlphaFoldDB" id="Q3BXV8"/>
<protein>
    <submittedName>
        <fullName evidence="2">Uncharacterized protein</fullName>
    </submittedName>
</protein>
<accession>Q3BXV8</accession>
<sequence length="95" mass="10410">MIEASMTSASARRSSGPACRVRSALAARRTRRESILGRDGGIHAASSEGVAQNVRRLLTDNSKHKPHGRQGLFKRGISIWHMRHRARAAALVLTQ</sequence>
<dbReference type="EMBL" id="AM039952">
    <property type="protein sequence ID" value="CAJ22305.1"/>
    <property type="molecule type" value="Genomic_DNA"/>
</dbReference>
<organism evidence="3">
    <name type="scientific">Xanthomonas euvesicatoria pv. vesicatoria (strain 85-10)</name>
    <name type="common">Xanthomonas campestris pv. vesicatoria</name>
    <dbReference type="NCBI Taxonomy" id="316273"/>
    <lineage>
        <taxon>Bacteria</taxon>
        <taxon>Pseudomonadati</taxon>
        <taxon>Pseudomonadota</taxon>
        <taxon>Gammaproteobacteria</taxon>
        <taxon>Lysobacterales</taxon>
        <taxon>Lysobacteraceae</taxon>
        <taxon>Xanthomonas</taxon>
    </lineage>
</organism>
<dbReference type="Proteomes" id="UP000007069">
    <property type="component" value="Chromosome"/>
</dbReference>
<dbReference type="HOGENOM" id="CLU_2372005_0_0_6"/>
<evidence type="ECO:0000313" key="3">
    <source>
        <dbReference type="Proteomes" id="UP000007069"/>
    </source>
</evidence>
<proteinExistence type="predicted"/>
<dbReference type="KEGG" id="xcv:XCV0674"/>
<evidence type="ECO:0000313" key="2">
    <source>
        <dbReference type="EMBL" id="CAJ22305.1"/>
    </source>
</evidence>
<gene>
    <name evidence="2" type="ordered locus">XCV0674</name>
</gene>